<gene>
    <name evidence="8" type="ORF">EG327_001039</name>
</gene>
<evidence type="ECO:0000313" key="9">
    <source>
        <dbReference type="Proteomes" id="UP000490939"/>
    </source>
</evidence>
<dbReference type="GO" id="GO:0016020">
    <property type="term" value="C:membrane"/>
    <property type="evidence" value="ECO:0007669"/>
    <property type="project" value="UniProtKB-SubCell"/>
</dbReference>
<feature type="transmembrane region" description="Helical" evidence="6">
    <location>
        <begin position="36"/>
        <end position="59"/>
    </location>
</feature>
<evidence type="ECO:0000256" key="4">
    <source>
        <dbReference type="ARBA" id="ARBA00022989"/>
    </source>
</evidence>
<dbReference type="PANTHER" id="PTHR43791:SF21">
    <property type="entry name" value="MAJOR FACILITATOR SUPERFAMILY (MFS) PROFILE DOMAIN-CONTAINING PROTEIN"/>
    <property type="match status" value="1"/>
</dbReference>
<organism evidence="8 9">
    <name type="scientific">Venturia inaequalis</name>
    <name type="common">Apple scab fungus</name>
    <dbReference type="NCBI Taxonomy" id="5025"/>
    <lineage>
        <taxon>Eukaryota</taxon>
        <taxon>Fungi</taxon>
        <taxon>Dikarya</taxon>
        <taxon>Ascomycota</taxon>
        <taxon>Pezizomycotina</taxon>
        <taxon>Dothideomycetes</taxon>
        <taxon>Pleosporomycetidae</taxon>
        <taxon>Venturiales</taxon>
        <taxon>Venturiaceae</taxon>
        <taxon>Venturia</taxon>
    </lineage>
</organism>
<dbReference type="AlphaFoldDB" id="A0A8H3U6T1"/>
<evidence type="ECO:0000256" key="2">
    <source>
        <dbReference type="ARBA" id="ARBA00022448"/>
    </source>
</evidence>
<keyword evidence="5 6" id="KW-0472">Membrane</keyword>
<evidence type="ECO:0000256" key="6">
    <source>
        <dbReference type="SAM" id="Phobius"/>
    </source>
</evidence>
<reference evidence="8 9" key="1">
    <citation type="submission" date="2019-07" db="EMBL/GenBank/DDBJ databases">
        <title>Venturia inaequalis Genome Resource.</title>
        <authorList>
            <person name="Lichtner F.J."/>
        </authorList>
    </citation>
    <scope>NUCLEOTIDE SEQUENCE [LARGE SCALE GENOMIC DNA]</scope>
    <source>
        <strain evidence="8 9">DMI_063113</strain>
    </source>
</reference>
<feature type="domain" description="Major facilitator superfamily (MFS) profile" evidence="7">
    <location>
        <begin position="1"/>
        <end position="92"/>
    </location>
</feature>
<dbReference type="EMBL" id="WNWR01001244">
    <property type="protein sequence ID" value="KAE9964213.1"/>
    <property type="molecule type" value="Genomic_DNA"/>
</dbReference>
<evidence type="ECO:0000313" key="8">
    <source>
        <dbReference type="EMBL" id="KAE9964213.1"/>
    </source>
</evidence>
<keyword evidence="4 6" id="KW-1133">Transmembrane helix</keyword>
<dbReference type="Gene3D" id="1.20.1250.20">
    <property type="entry name" value="MFS general substrate transporter like domains"/>
    <property type="match status" value="1"/>
</dbReference>
<name>A0A8H3U6T1_VENIN</name>
<dbReference type="GO" id="GO:0022857">
    <property type="term" value="F:transmembrane transporter activity"/>
    <property type="evidence" value="ECO:0007669"/>
    <property type="project" value="InterPro"/>
</dbReference>
<evidence type="ECO:0000259" key="7">
    <source>
        <dbReference type="PROSITE" id="PS50850"/>
    </source>
</evidence>
<sequence>MYLSDRLRERSLIIVTAMVLSIIGSIVLISSRNARLRYAFVHVCMMGAGAGGPLVASWLTDNVPDRGTRSIVIGLNGHSNLAGVIAGQLYQS</sequence>
<dbReference type="Proteomes" id="UP000490939">
    <property type="component" value="Unassembled WGS sequence"/>
</dbReference>
<dbReference type="SUPFAM" id="SSF103473">
    <property type="entry name" value="MFS general substrate transporter"/>
    <property type="match status" value="1"/>
</dbReference>
<proteinExistence type="predicted"/>
<dbReference type="PROSITE" id="PS50850">
    <property type="entry name" value="MFS"/>
    <property type="match status" value="1"/>
</dbReference>
<dbReference type="PANTHER" id="PTHR43791">
    <property type="entry name" value="PERMEASE-RELATED"/>
    <property type="match status" value="1"/>
</dbReference>
<keyword evidence="3 6" id="KW-0812">Transmembrane</keyword>
<keyword evidence="2" id="KW-0813">Transport</keyword>
<feature type="non-terminal residue" evidence="8">
    <location>
        <position position="92"/>
    </location>
</feature>
<comment type="subcellular location">
    <subcellularLocation>
        <location evidence="1">Membrane</location>
        <topology evidence="1">Multi-pass membrane protein</topology>
    </subcellularLocation>
</comment>
<evidence type="ECO:0000256" key="5">
    <source>
        <dbReference type="ARBA" id="ARBA00023136"/>
    </source>
</evidence>
<feature type="transmembrane region" description="Helical" evidence="6">
    <location>
        <begin position="12"/>
        <end position="30"/>
    </location>
</feature>
<evidence type="ECO:0000256" key="3">
    <source>
        <dbReference type="ARBA" id="ARBA00022692"/>
    </source>
</evidence>
<protein>
    <recommendedName>
        <fullName evidence="7">Major facilitator superfamily (MFS) profile domain-containing protein</fullName>
    </recommendedName>
</protein>
<keyword evidence="9" id="KW-1185">Reference proteome</keyword>
<dbReference type="InterPro" id="IPR020846">
    <property type="entry name" value="MFS_dom"/>
</dbReference>
<comment type="caution">
    <text evidence="8">The sequence shown here is derived from an EMBL/GenBank/DDBJ whole genome shotgun (WGS) entry which is preliminary data.</text>
</comment>
<dbReference type="InterPro" id="IPR036259">
    <property type="entry name" value="MFS_trans_sf"/>
</dbReference>
<accession>A0A8H3U6T1</accession>
<evidence type="ECO:0000256" key="1">
    <source>
        <dbReference type="ARBA" id="ARBA00004141"/>
    </source>
</evidence>